<gene>
    <name evidence="2" type="ORF">AAG570_005056</name>
</gene>
<keyword evidence="3" id="KW-1185">Reference proteome</keyword>
<reference evidence="2 3" key="1">
    <citation type="submission" date="2024-07" db="EMBL/GenBank/DDBJ databases">
        <title>Chromosome-level genome assembly of the water stick insect Ranatra chinensis (Heteroptera: Nepidae).</title>
        <authorList>
            <person name="Liu X."/>
        </authorList>
    </citation>
    <scope>NUCLEOTIDE SEQUENCE [LARGE SCALE GENOMIC DNA]</scope>
    <source>
        <strain evidence="2">Cailab_2021Rc</strain>
        <tissue evidence="2">Muscle</tissue>
    </source>
</reference>
<comment type="caution">
    <text evidence="2">The sequence shown here is derived from an EMBL/GenBank/DDBJ whole genome shotgun (WGS) entry which is preliminary data.</text>
</comment>
<name>A0ABD0YHP1_9HEMI</name>
<evidence type="ECO:0000313" key="3">
    <source>
        <dbReference type="Proteomes" id="UP001558652"/>
    </source>
</evidence>
<feature type="compositionally biased region" description="Basic residues" evidence="1">
    <location>
        <begin position="78"/>
        <end position="90"/>
    </location>
</feature>
<dbReference type="AlphaFoldDB" id="A0ABD0YHP1"/>
<feature type="compositionally biased region" description="Basic and acidic residues" evidence="1">
    <location>
        <begin position="181"/>
        <end position="194"/>
    </location>
</feature>
<accession>A0ABD0YHP1</accession>
<sequence length="260" mass="27734">MKLPQAGFTGRAGCGVPLCLVLAHCPRGRCTPEVEGQKIVPWSSRSLPGSGGSTTDGGLPGVDGSHPLVTLPDGEYRKKGHCSTRRSRGQRLLSRRGGFKGWVEEDREDTRGLGRSPSGVEGHPIRCLLCGQEAYLNSGQVALGGRRQLLGGLSGRPSAGSEGQPTGALRPQGQVAGSRKSSADTERLQVRQETPEEGGTPGTYSGTAPYRCPPITFDNIPIPPASCVRYPGLYIDKRVTWNPHTLDCHETYRTADPNSH</sequence>
<organism evidence="2 3">
    <name type="scientific">Ranatra chinensis</name>
    <dbReference type="NCBI Taxonomy" id="642074"/>
    <lineage>
        <taxon>Eukaryota</taxon>
        <taxon>Metazoa</taxon>
        <taxon>Ecdysozoa</taxon>
        <taxon>Arthropoda</taxon>
        <taxon>Hexapoda</taxon>
        <taxon>Insecta</taxon>
        <taxon>Pterygota</taxon>
        <taxon>Neoptera</taxon>
        <taxon>Paraneoptera</taxon>
        <taxon>Hemiptera</taxon>
        <taxon>Heteroptera</taxon>
        <taxon>Panheteroptera</taxon>
        <taxon>Nepomorpha</taxon>
        <taxon>Nepidae</taxon>
        <taxon>Ranatrinae</taxon>
        <taxon>Ranatra</taxon>
    </lineage>
</organism>
<dbReference type="EMBL" id="JBFDAA010000017">
    <property type="protein sequence ID" value="KAL1116584.1"/>
    <property type="molecule type" value="Genomic_DNA"/>
</dbReference>
<proteinExistence type="predicted"/>
<feature type="region of interest" description="Disordered" evidence="1">
    <location>
        <begin position="152"/>
        <end position="207"/>
    </location>
</feature>
<protein>
    <submittedName>
        <fullName evidence="2">Uncharacterized protein</fullName>
    </submittedName>
</protein>
<feature type="region of interest" description="Disordered" evidence="1">
    <location>
        <begin position="42"/>
        <end position="90"/>
    </location>
</feature>
<evidence type="ECO:0000313" key="2">
    <source>
        <dbReference type="EMBL" id="KAL1116584.1"/>
    </source>
</evidence>
<feature type="compositionally biased region" description="Gly residues" evidence="1">
    <location>
        <begin position="49"/>
        <end position="61"/>
    </location>
</feature>
<evidence type="ECO:0000256" key="1">
    <source>
        <dbReference type="SAM" id="MobiDB-lite"/>
    </source>
</evidence>
<dbReference type="Proteomes" id="UP001558652">
    <property type="component" value="Unassembled WGS sequence"/>
</dbReference>